<evidence type="ECO:0008006" key="3">
    <source>
        <dbReference type="Google" id="ProtNLM"/>
    </source>
</evidence>
<sequence>MNEPDSQQRGLAGEYYVAFCLSRLGYDIGITIGRAKVFDMMATCDTGRTINIQVKSTYHGYDWLVADKFDTSENSIVALVRLGLNPKKQPELYFLSGNCANKLITHKYQNHSPRIGRSSVQKEYMDHDFEIIERILRG</sequence>
<accession>A0AB38ZAF2</accession>
<gene>
    <name evidence="1" type="ORF">VLL09_01395</name>
</gene>
<dbReference type="Gene3D" id="3.40.1350.10">
    <property type="match status" value="1"/>
</dbReference>
<dbReference type="EMBL" id="CP141531">
    <property type="protein sequence ID" value="WRO07575.1"/>
    <property type="molecule type" value="Genomic_DNA"/>
</dbReference>
<dbReference type="GO" id="GO:0003676">
    <property type="term" value="F:nucleic acid binding"/>
    <property type="evidence" value="ECO:0007669"/>
    <property type="project" value="InterPro"/>
</dbReference>
<name>A0AB38ZAF2_9CHLR</name>
<organism evidence="1 2">
    <name type="scientific">Dehalococcoides mccartyi</name>
    <dbReference type="NCBI Taxonomy" id="61435"/>
    <lineage>
        <taxon>Bacteria</taxon>
        <taxon>Bacillati</taxon>
        <taxon>Chloroflexota</taxon>
        <taxon>Dehalococcoidia</taxon>
        <taxon>Dehalococcoidales</taxon>
        <taxon>Dehalococcoidaceae</taxon>
        <taxon>Dehalococcoides</taxon>
    </lineage>
</organism>
<reference evidence="1" key="1">
    <citation type="submission" date="2023-12" db="EMBL/GenBank/DDBJ databases">
        <title>Isolation of organohalide respiring bacteria Dehalococcoides mccartyi strain GPTCE1 in groundwater collected near a chemical plant in Suzhou, China.</title>
        <authorList>
            <person name="Liu G."/>
        </authorList>
    </citation>
    <scope>NUCLEOTIDE SEQUENCE</scope>
    <source>
        <strain evidence="1">GPTCE1</strain>
    </source>
</reference>
<dbReference type="Proteomes" id="UP001327986">
    <property type="component" value="Chromosome"/>
</dbReference>
<dbReference type="AlphaFoldDB" id="A0AB38ZAF2"/>
<dbReference type="RefSeq" id="WP_279115713.1">
    <property type="nucleotide sequence ID" value="NZ_CP141531.1"/>
</dbReference>
<proteinExistence type="predicted"/>
<evidence type="ECO:0000313" key="2">
    <source>
        <dbReference type="Proteomes" id="UP001327986"/>
    </source>
</evidence>
<protein>
    <recommendedName>
        <fullName evidence="3">PD(D/E)XK endonuclease domain-containing protein</fullName>
    </recommendedName>
</protein>
<dbReference type="InterPro" id="IPR011856">
    <property type="entry name" value="tRNA_endonuc-like_dom_sf"/>
</dbReference>
<evidence type="ECO:0000313" key="1">
    <source>
        <dbReference type="EMBL" id="WRO07575.1"/>
    </source>
</evidence>